<evidence type="ECO:0000313" key="1">
    <source>
        <dbReference type="EMBL" id="MDR6598846.1"/>
    </source>
</evidence>
<keyword evidence="2" id="KW-1185">Reference proteome</keyword>
<proteinExistence type="predicted"/>
<sequence>MRIVTVTTASNAQNVNVVSSEEVLFDAGETRPGTPAFGYDGYAYALIADNPDGTSRFSRTRSPRPATDHSASPARAALLTWLAAHREATFAELTAHAATLAAVPADLLEQLAHDLFVPAVRFADPAHLAPKSGITTTWSAHRRAGAWPRETLSTAGKHMGENSDASDMLSLATSEAALLHNGDDTVSALIFGGVGGHARTISSFLVPRDSVVTPDDVEVLFPMGVAARRSRNETEVLFYGAGLDRYVVSARPNPYRREHQPALQGTLVDEVEDDVVLPPAPVDAGLVVAGAAAFGPAMAALLAALPANTLPDPLRAGLASLTAGRPARVAVRRAVDPADEWFSDNGGALKAQWDALLLPYRA</sequence>
<organism evidence="1 2">
    <name type="scientific">Saccharothrix longispora</name>
    <dbReference type="NCBI Taxonomy" id="33920"/>
    <lineage>
        <taxon>Bacteria</taxon>
        <taxon>Bacillati</taxon>
        <taxon>Actinomycetota</taxon>
        <taxon>Actinomycetes</taxon>
        <taxon>Pseudonocardiales</taxon>
        <taxon>Pseudonocardiaceae</taxon>
        <taxon>Saccharothrix</taxon>
    </lineage>
</organism>
<dbReference type="RefSeq" id="WP_310314096.1">
    <property type="nucleotide sequence ID" value="NZ_BAAAXB010000001.1"/>
</dbReference>
<protein>
    <submittedName>
        <fullName evidence="1">Uncharacterized protein</fullName>
    </submittedName>
</protein>
<reference evidence="1 2" key="1">
    <citation type="submission" date="2023-07" db="EMBL/GenBank/DDBJ databases">
        <title>Sequencing the genomes of 1000 actinobacteria strains.</title>
        <authorList>
            <person name="Klenk H.-P."/>
        </authorList>
    </citation>
    <scope>NUCLEOTIDE SEQUENCE [LARGE SCALE GENOMIC DNA]</scope>
    <source>
        <strain evidence="1 2">DSM 43749</strain>
    </source>
</reference>
<accession>A0ABU1Q7H0</accession>
<dbReference type="Proteomes" id="UP001268819">
    <property type="component" value="Unassembled WGS sequence"/>
</dbReference>
<dbReference type="EMBL" id="JAVDSG010000001">
    <property type="protein sequence ID" value="MDR6598846.1"/>
    <property type="molecule type" value="Genomic_DNA"/>
</dbReference>
<gene>
    <name evidence="1" type="ORF">J2S66_007230</name>
</gene>
<comment type="caution">
    <text evidence="1">The sequence shown here is derived from an EMBL/GenBank/DDBJ whole genome shotgun (WGS) entry which is preliminary data.</text>
</comment>
<name>A0ABU1Q7H0_9PSEU</name>
<evidence type="ECO:0000313" key="2">
    <source>
        <dbReference type="Proteomes" id="UP001268819"/>
    </source>
</evidence>